<dbReference type="OrthoDB" id="9776853at2"/>
<comment type="caution">
    <text evidence="2">The sequence shown here is derived from an EMBL/GenBank/DDBJ whole genome shotgun (WGS) entry which is preliminary data.</text>
</comment>
<accession>A0A4R1ANP4</accession>
<name>A0A4R1ANP4_9BACI</name>
<organism evidence="2 3">
    <name type="scientific">Cytobacillus praedii</name>
    <dbReference type="NCBI Taxonomy" id="1742358"/>
    <lineage>
        <taxon>Bacteria</taxon>
        <taxon>Bacillati</taxon>
        <taxon>Bacillota</taxon>
        <taxon>Bacilli</taxon>
        <taxon>Bacillales</taxon>
        <taxon>Bacillaceae</taxon>
        <taxon>Cytobacillus</taxon>
    </lineage>
</organism>
<dbReference type="RefSeq" id="WP_131239065.1">
    <property type="nucleotide sequence ID" value="NZ_SJTH01000068.1"/>
</dbReference>
<dbReference type="STRING" id="1742358.GCA_001439605_02583"/>
<feature type="domain" description="AB hydrolase-1" evidence="1">
    <location>
        <begin position="17"/>
        <end position="239"/>
    </location>
</feature>
<evidence type="ECO:0000313" key="2">
    <source>
        <dbReference type="EMBL" id="TCJ01309.1"/>
    </source>
</evidence>
<evidence type="ECO:0000259" key="1">
    <source>
        <dbReference type="Pfam" id="PF12697"/>
    </source>
</evidence>
<dbReference type="Gene3D" id="3.40.50.1820">
    <property type="entry name" value="alpha/beta hydrolase"/>
    <property type="match status" value="1"/>
</dbReference>
<keyword evidence="2" id="KW-0378">Hydrolase</keyword>
<dbReference type="AlphaFoldDB" id="A0A4R1ANP4"/>
<dbReference type="Pfam" id="PF12697">
    <property type="entry name" value="Abhydrolase_6"/>
    <property type="match status" value="1"/>
</dbReference>
<dbReference type="EMBL" id="SJTH01000068">
    <property type="protein sequence ID" value="TCJ01309.1"/>
    <property type="molecule type" value="Genomic_DNA"/>
</dbReference>
<dbReference type="GO" id="GO:0016787">
    <property type="term" value="F:hydrolase activity"/>
    <property type="evidence" value="ECO:0007669"/>
    <property type="project" value="UniProtKB-KW"/>
</dbReference>
<proteinExistence type="predicted"/>
<protein>
    <submittedName>
        <fullName evidence="2">Alpha/beta hydrolase</fullName>
    </submittedName>
</protein>
<sequence length="258" mass="29018">MTLYYQEYGEKSGPLMLFIHGGGVSGWMWDKQVQYFTDFHCVVPDLLKQDKKMGFEGFSIGNSAEQLLKLIEKKAKGKKVIIIGFSLGAQVAIQMVSKKPHLIDYAIINSALVRPIPFSSYFISSSVKLTYPLIKNKLFSKVQAKTLYIGKDYFEKYYEESSNMRRDTLISVLKENMAFELPGKFSQAKGKILVTVGDKERTIMKKSAADIVKKNPNCKGVILPGVGHGVSLAEPQFFNQMVEKWIIDGKIPDGKIIN</sequence>
<dbReference type="SUPFAM" id="SSF53474">
    <property type="entry name" value="alpha/beta-Hydrolases"/>
    <property type="match status" value="1"/>
</dbReference>
<gene>
    <name evidence="2" type="ORF">E0Y62_24575</name>
</gene>
<dbReference type="InterPro" id="IPR029058">
    <property type="entry name" value="AB_hydrolase_fold"/>
</dbReference>
<dbReference type="InterPro" id="IPR050266">
    <property type="entry name" value="AB_hydrolase_sf"/>
</dbReference>
<dbReference type="Proteomes" id="UP000293846">
    <property type="component" value="Unassembled WGS sequence"/>
</dbReference>
<evidence type="ECO:0000313" key="3">
    <source>
        <dbReference type="Proteomes" id="UP000293846"/>
    </source>
</evidence>
<dbReference type="InterPro" id="IPR000073">
    <property type="entry name" value="AB_hydrolase_1"/>
</dbReference>
<dbReference type="PANTHER" id="PTHR43798">
    <property type="entry name" value="MONOACYLGLYCEROL LIPASE"/>
    <property type="match status" value="1"/>
</dbReference>
<keyword evidence="3" id="KW-1185">Reference proteome</keyword>
<reference evidence="2 3" key="1">
    <citation type="submission" date="2019-03" db="EMBL/GenBank/DDBJ databases">
        <authorList>
            <person name="Jensen L."/>
            <person name="Storgaard J."/>
            <person name="Sulaj E."/>
            <person name="Schramm A."/>
            <person name="Marshall I.P.G."/>
        </authorList>
    </citation>
    <scope>NUCLEOTIDE SEQUENCE [LARGE SCALE GENOMIC DNA]</scope>
    <source>
        <strain evidence="2 3">2017H2G3</strain>
    </source>
</reference>